<dbReference type="EMBL" id="KP881232">
    <property type="protein sequence ID" value="AKE44878.1"/>
    <property type="molecule type" value="Genomic_DNA"/>
</dbReference>
<evidence type="ECO:0000313" key="2">
    <source>
        <dbReference type="Proteomes" id="UP000033804"/>
    </source>
</evidence>
<accession>A0A0F6R7S2</accession>
<dbReference type="GeneID" id="26517930"/>
<name>A0A0F6R7S2_9CAUD</name>
<gene>
    <name evidence="1" type="ORF">Sm_phiM9_251</name>
</gene>
<dbReference type="RefSeq" id="YP_009189632.1">
    <property type="nucleotide sequence ID" value="NC_028676.1"/>
</dbReference>
<proteinExistence type="predicted"/>
<keyword evidence="2" id="KW-1185">Reference proteome</keyword>
<sequence>MAKYELEEKDIERLESYLNDQWPSFLRWKLAREVIEKLKAQTEEHRATAD</sequence>
<organism evidence="1 2">
    <name type="scientific">Sinorhizobium phage phiM9</name>
    <dbReference type="NCBI Taxonomy" id="1636182"/>
    <lineage>
        <taxon>Viruses</taxon>
        <taxon>Duplodnaviria</taxon>
        <taxon>Heunggongvirae</taxon>
        <taxon>Uroviricota</taxon>
        <taxon>Caudoviricetes</taxon>
        <taxon>Pootjesviridae</taxon>
        <taxon>Emnonavirus</taxon>
        <taxon>Emnonavirus phiM9</taxon>
    </lineage>
</organism>
<reference evidence="2" key="2">
    <citation type="submission" date="2015-03" db="EMBL/GenBank/DDBJ databases">
        <title>The genome and structure of Sinorhizobium meliloti phage phiM9.</title>
        <authorList>
            <person name="Johnson M.C."/>
            <person name="Tatum K.B."/>
            <person name="Lynn J.S."/>
            <person name="Brewer T.E."/>
            <person name="Washburn B.K."/>
            <person name="Stroupe M.E."/>
            <person name="Jones K.M."/>
        </authorList>
    </citation>
    <scope>NUCLEOTIDE SEQUENCE [LARGE SCALE GENOMIC DNA]</scope>
</reference>
<dbReference type="KEGG" id="vg:26517930"/>
<dbReference type="Proteomes" id="UP000033804">
    <property type="component" value="Segment"/>
</dbReference>
<protein>
    <submittedName>
        <fullName evidence="1">Uncharacterized protein</fullName>
    </submittedName>
</protein>
<reference evidence="1 2" key="1">
    <citation type="journal article" date="2015" name="J. Virol.">
        <title>Sinorhizobium meliloti Phage ?M9 Defines a New Group of T4 Superfamily Phages with Unusual Genomic Features but a Common T=16 Capsid.</title>
        <authorList>
            <person name="Johnson M.C."/>
            <person name="Tatum K.B."/>
            <person name="Lynn J.S."/>
            <person name="Brewer T.E."/>
            <person name="Lu S."/>
            <person name="Washburn B.K."/>
            <person name="Stroupe M.E."/>
            <person name="Jones K.M."/>
        </authorList>
    </citation>
    <scope>NUCLEOTIDE SEQUENCE [LARGE SCALE GENOMIC DNA]</scope>
</reference>
<evidence type="ECO:0000313" key="1">
    <source>
        <dbReference type="EMBL" id="AKE44878.1"/>
    </source>
</evidence>